<feature type="domain" description="NAD-dependent epimerase/dehydratase" evidence="1">
    <location>
        <begin position="7"/>
        <end position="62"/>
    </location>
</feature>
<dbReference type="Proteomes" id="UP000052167">
    <property type="component" value="Unassembled WGS sequence"/>
</dbReference>
<dbReference type="Pfam" id="PF01370">
    <property type="entry name" value="Epimerase"/>
    <property type="match status" value="1"/>
</dbReference>
<sequence length="63" mass="6988">MDRDAKIYVAGHRGMVGSAIVRKLSSLGYTNVVTRTHAEVDLVSQQAVMDFLGQEKPDYIFMA</sequence>
<dbReference type="AlphaFoldDB" id="A0A922NXQ3"/>
<dbReference type="RefSeq" id="WP_037190275.1">
    <property type="nucleotide sequence ID" value="NZ_JOKJ01000052.1"/>
</dbReference>
<organism evidence="2 3">
    <name type="scientific">Pseudorhizobium pelagicum</name>
    <dbReference type="NCBI Taxonomy" id="1509405"/>
    <lineage>
        <taxon>Bacteria</taxon>
        <taxon>Pseudomonadati</taxon>
        <taxon>Pseudomonadota</taxon>
        <taxon>Alphaproteobacteria</taxon>
        <taxon>Hyphomicrobiales</taxon>
        <taxon>Rhizobiaceae</taxon>
        <taxon>Rhizobium/Agrobacterium group</taxon>
        <taxon>Pseudorhizobium</taxon>
    </lineage>
</organism>
<keyword evidence="3" id="KW-1185">Reference proteome</keyword>
<dbReference type="EMBL" id="JOKJ01000052">
    <property type="protein sequence ID" value="KEQ02472.1"/>
    <property type="molecule type" value="Genomic_DNA"/>
</dbReference>
<evidence type="ECO:0000313" key="3">
    <source>
        <dbReference type="Proteomes" id="UP000052167"/>
    </source>
</evidence>
<evidence type="ECO:0000259" key="1">
    <source>
        <dbReference type="Pfam" id="PF01370"/>
    </source>
</evidence>
<proteinExistence type="predicted"/>
<dbReference type="OrthoDB" id="9811425at2"/>
<accession>A0A922NXQ3</accession>
<dbReference type="InterPro" id="IPR001509">
    <property type="entry name" value="Epimerase_deHydtase"/>
</dbReference>
<protein>
    <recommendedName>
        <fullName evidence="1">NAD-dependent epimerase/dehydratase domain-containing protein</fullName>
    </recommendedName>
</protein>
<dbReference type="SUPFAM" id="SSF51735">
    <property type="entry name" value="NAD(P)-binding Rossmann-fold domains"/>
    <property type="match status" value="1"/>
</dbReference>
<dbReference type="InterPro" id="IPR036291">
    <property type="entry name" value="NAD(P)-bd_dom_sf"/>
</dbReference>
<comment type="caution">
    <text evidence="2">The sequence shown here is derived from an EMBL/GenBank/DDBJ whole genome shotgun (WGS) entry which is preliminary data.</text>
</comment>
<dbReference type="GO" id="GO:0050577">
    <property type="term" value="F:GDP-L-fucose synthase activity"/>
    <property type="evidence" value="ECO:0007669"/>
    <property type="project" value="TreeGrafter"/>
</dbReference>
<evidence type="ECO:0000313" key="2">
    <source>
        <dbReference type="EMBL" id="KEQ02472.1"/>
    </source>
</evidence>
<reference evidence="2 3" key="1">
    <citation type="submission" date="2014-06" db="EMBL/GenBank/DDBJ databases">
        <title>Rhizobium pelagicum/R2-400B4.</title>
        <authorList>
            <person name="Kimes N.E."/>
            <person name="Lopez-Perez M."/>
        </authorList>
    </citation>
    <scope>NUCLEOTIDE SEQUENCE [LARGE SCALE GENOMIC DNA]</scope>
    <source>
        <strain evidence="2 3">R2-400B4</strain>
    </source>
</reference>
<dbReference type="PANTHER" id="PTHR43238:SF1">
    <property type="entry name" value="GDP-L-FUCOSE SYNTHASE"/>
    <property type="match status" value="1"/>
</dbReference>
<gene>
    <name evidence="2" type="ORF">GV68_21965</name>
</gene>
<name>A0A922NXQ3_9HYPH</name>
<feature type="non-terminal residue" evidence="2">
    <location>
        <position position="63"/>
    </location>
</feature>
<dbReference type="PANTHER" id="PTHR43238">
    <property type="entry name" value="GDP-L-FUCOSE SYNTHASE"/>
    <property type="match status" value="1"/>
</dbReference>
<dbReference type="Gene3D" id="3.40.50.720">
    <property type="entry name" value="NAD(P)-binding Rossmann-like Domain"/>
    <property type="match status" value="1"/>
</dbReference>